<keyword evidence="3" id="KW-1185">Reference proteome</keyword>
<dbReference type="Proteomes" id="UP000551878">
    <property type="component" value="Unassembled WGS sequence"/>
</dbReference>
<proteinExistence type="predicted"/>
<comment type="caution">
    <text evidence="2">The sequence shown here is derived from an EMBL/GenBank/DDBJ whole genome shotgun (WGS) entry which is preliminary data.</text>
</comment>
<evidence type="ECO:0000313" key="2">
    <source>
        <dbReference type="EMBL" id="MBB5172547.1"/>
    </source>
</evidence>
<dbReference type="PIRSF" id="PIRSF024534">
    <property type="entry name" value="ThiW"/>
    <property type="match status" value="1"/>
</dbReference>
<gene>
    <name evidence="2" type="ORF">HNQ41_000691</name>
</gene>
<dbReference type="Pfam" id="PF09512">
    <property type="entry name" value="ThiW"/>
    <property type="match status" value="1"/>
</dbReference>
<keyword evidence="1" id="KW-0812">Transmembrane</keyword>
<dbReference type="Gene3D" id="1.10.1760.20">
    <property type="match status" value="1"/>
</dbReference>
<evidence type="ECO:0000256" key="1">
    <source>
        <dbReference type="SAM" id="Phobius"/>
    </source>
</evidence>
<feature type="transmembrane region" description="Helical" evidence="1">
    <location>
        <begin position="69"/>
        <end position="89"/>
    </location>
</feature>
<keyword evidence="1" id="KW-1133">Transmembrane helix</keyword>
<evidence type="ECO:0000313" key="3">
    <source>
        <dbReference type="Proteomes" id="UP000551878"/>
    </source>
</evidence>
<feature type="transmembrane region" description="Helical" evidence="1">
    <location>
        <begin position="40"/>
        <end position="63"/>
    </location>
</feature>
<accession>A0A840QMF2</accession>
<protein>
    <submittedName>
        <fullName evidence="2">Energy coupling factor transporter S component ThiW</fullName>
    </submittedName>
</protein>
<dbReference type="EMBL" id="JACHHB010000002">
    <property type="protein sequence ID" value="MBB5172547.1"/>
    <property type="molecule type" value="Genomic_DNA"/>
</dbReference>
<feature type="transmembrane region" description="Helical" evidence="1">
    <location>
        <begin position="128"/>
        <end position="151"/>
    </location>
</feature>
<dbReference type="NCBIfam" id="TIGR02359">
    <property type="entry name" value="thiW"/>
    <property type="match status" value="1"/>
</dbReference>
<name>A0A840QMF2_9BACI</name>
<keyword evidence="1" id="KW-0472">Membrane</keyword>
<sequence length="162" mass="16823">MNHTQRLTLMAVLIAIGIVGAQFIWFPTGVARAYPIQHTVNVIAGVLLGPGPAVAVAFGIGLLRNMLGIGSLLAFPGGMIGALFAGLAYRWTKKSGLAAVGEIIGTSILGSLLAVPIAAVFLGQAEGILFFVPGFLVSSVTGAILALMVLWRIQKRNNKDVS</sequence>
<feature type="transmembrane region" description="Helical" evidence="1">
    <location>
        <begin position="96"/>
        <end position="122"/>
    </location>
</feature>
<dbReference type="InterPro" id="IPR012652">
    <property type="entry name" value="ThiW"/>
</dbReference>
<feature type="transmembrane region" description="Helical" evidence="1">
    <location>
        <begin position="6"/>
        <end position="28"/>
    </location>
</feature>
<reference evidence="2 3" key="1">
    <citation type="submission" date="2020-08" db="EMBL/GenBank/DDBJ databases">
        <title>Genomic Encyclopedia of Type Strains, Phase IV (KMG-IV): sequencing the most valuable type-strain genomes for metagenomic binning, comparative biology and taxonomic classification.</title>
        <authorList>
            <person name="Goeker M."/>
        </authorList>
    </citation>
    <scope>NUCLEOTIDE SEQUENCE [LARGE SCALE GENOMIC DNA]</scope>
    <source>
        <strain evidence="2 3">DSM 24696</strain>
    </source>
</reference>
<dbReference type="RefSeq" id="WP_184662997.1">
    <property type="nucleotide sequence ID" value="NZ_JACHHB010000002.1"/>
</dbReference>
<organism evidence="2 3">
    <name type="scientific">Texcoconibacillus texcoconensis</name>
    <dbReference type="NCBI Taxonomy" id="1095777"/>
    <lineage>
        <taxon>Bacteria</taxon>
        <taxon>Bacillati</taxon>
        <taxon>Bacillota</taxon>
        <taxon>Bacilli</taxon>
        <taxon>Bacillales</taxon>
        <taxon>Bacillaceae</taxon>
        <taxon>Texcoconibacillus</taxon>
    </lineage>
</organism>
<dbReference type="AlphaFoldDB" id="A0A840QMF2"/>